<feature type="region of interest" description="Disordered" evidence="6">
    <location>
        <begin position="271"/>
        <end position="304"/>
    </location>
</feature>
<dbReference type="AlphaFoldDB" id="A0A8K0T2K5"/>
<feature type="region of interest" description="Disordered" evidence="6">
    <location>
        <begin position="334"/>
        <end position="363"/>
    </location>
</feature>
<gene>
    <name evidence="9" type="ORF">B0I35DRAFT_475706</name>
</gene>
<organism evidence="9 10">
    <name type="scientific">Stachybotrys elegans</name>
    <dbReference type="NCBI Taxonomy" id="80388"/>
    <lineage>
        <taxon>Eukaryota</taxon>
        <taxon>Fungi</taxon>
        <taxon>Dikarya</taxon>
        <taxon>Ascomycota</taxon>
        <taxon>Pezizomycotina</taxon>
        <taxon>Sordariomycetes</taxon>
        <taxon>Hypocreomycetidae</taxon>
        <taxon>Hypocreales</taxon>
        <taxon>Stachybotryaceae</taxon>
        <taxon>Stachybotrys</taxon>
    </lineage>
</organism>
<evidence type="ECO:0000313" key="10">
    <source>
        <dbReference type="Proteomes" id="UP000813444"/>
    </source>
</evidence>
<protein>
    <recommendedName>
        <fullName evidence="8">Rhodopsin domain-containing protein</fullName>
    </recommendedName>
</protein>
<dbReference type="Pfam" id="PF20684">
    <property type="entry name" value="Fung_rhodopsin"/>
    <property type="match status" value="1"/>
</dbReference>
<evidence type="ECO:0000259" key="8">
    <source>
        <dbReference type="Pfam" id="PF20684"/>
    </source>
</evidence>
<keyword evidence="10" id="KW-1185">Reference proteome</keyword>
<dbReference type="PANTHER" id="PTHR33048">
    <property type="entry name" value="PTH11-LIKE INTEGRAL MEMBRANE PROTEIN (AFU_ORTHOLOGUE AFUA_5G11245)"/>
    <property type="match status" value="1"/>
</dbReference>
<reference evidence="9" key="1">
    <citation type="journal article" date="2021" name="Nat. Commun.">
        <title>Genetic determinants of endophytism in the Arabidopsis root mycobiome.</title>
        <authorList>
            <person name="Mesny F."/>
            <person name="Miyauchi S."/>
            <person name="Thiergart T."/>
            <person name="Pickel B."/>
            <person name="Atanasova L."/>
            <person name="Karlsson M."/>
            <person name="Huettel B."/>
            <person name="Barry K.W."/>
            <person name="Haridas S."/>
            <person name="Chen C."/>
            <person name="Bauer D."/>
            <person name="Andreopoulos W."/>
            <person name="Pangilinan J."/>
            <person name="LaButti K."/>
            <person name="Riley R."/>
            <person name="Lipzen A."/>
            <person name="Clum A."/>
            <person name="Drula E."/>
            <person name="Henrissat B."/>
            <person name="Kohler A."/>
            <person name="Grigoriev I.V."/>
            <person name="Martin F.M."/>
            <person name="Hacquard S."/>
        </authorList>
    </citation>
    <scope>NUCLEOTIDE SEQUENCE</scope>
    <source>
        <strain evidence="9">MPI-CAGE-CH-0235</strain>
    </source>
</reference>
<dbReference type="GO" id="GO:0016020">
    <property type="term" value="C:membrane"/>
    <property type="evidence" value="ECO:0007669"/>
    <property type="project" value="UniProtKB-SubCell"/>
</dbReference>
<evidence type="ECO:0000313" key="9">
    <source>
        <dbReference type="EMBL" id="KAH7324463.1"/>
    </source>
</evidence>
<dbReference type="Proteomes" id="UP000813444">
    <property type="component" value="Unassembled WGS sequence"/>
</dbReference>
<feature type="transmembrane region" description="Helical" evidence="7">
    <location>
        <begin position="193"/>
        <end position="216"/>
    </location>
</feature>
<evidence type="ECO:0000256" key="5">
    <source>
        <dbReference type="ARBA" id="ARBA00038359"/>
    </source>
</evidence>
<dbReference type="InterPro" id="IPR052337">
    <property type="entry name" value="SAT4-like"/>
</dbReference>
<evidence type="ECO:0000256" key="4">
    <source>
        <dbReference type="ARBA" id="ARBA00023136"/>
    </source>
</evidence>
<evidence type="ECO:0000256" key="6">
    <source>
        <dbReference type="SAM" id="MobiDB-lite"/>
    </source>
</evidence>
<feature type="compositionally biased region" description="Polar residues" evidence="6">
    <location>
        <begin position="291"/>
        <end position="300"/>
    </location>
</feature>
<dbReference type="PANTHER" id="PTHR33048:SF47">
    <property type="entry name" value="INTEGRAL MEMBRANE PROTEIN-RELATED"/>
    <property type="match status" value="1"/>
</dbReference>
<comment type="similarity">
    <text evidence="5">Belongs to the SAT4 family.</text>
</comment>
<feature type="transmembrane region" description="Helical" evidence="7">
    <location>
        <begin position="231"/>
        <end position="252"/>
    </location>
</feature>
<feature type="transmembrane region" description="Helical" evidence="7">
    <location>
        <begin position="25"/>
        <end position="45"/>
    </location>
</feature>
<keyword evidence="3 7" id="KW-1133">Transmembrane helix</keyword>
<feature type="transmembrane region" description="Helical" evidence="7">
    <location>
        <begin position="155"/>
        <end position="181"/>
    </location>
</feature>
<feature type="compositionally biased region" description="Basic and acidic residues" evidence="6">
    <location>
        <begin position="277"/>
        <end position="287"/>
    </location>
</feature>
<keyword evidence="4 7" id="KW-0472">Membrane</keyword>
<evidence type="ECO:0000256" key="3">
    <source>
        <dbReference type="ARBA" id="ARBA00022989"/>
    </source>
</evidence>
<proteinExistence type="inferred from homology"/>
<feature type="transmembrane region" description="Helical" evidence="7">
    <location>
        <begin position="79"/>
        <end position="95"/>
    </location>
</feature>
<evidence type="ECO:0000256" key="1">
    <source>
        <dbReference type="ARBA" id="ARBA00004141"/>
    </source>
</evidence>
<sequence>MMAITTIFTLGRVYANIRRLGLSDVLVLLATILNIAHGSLMIAYVKYFRHTWNAPLCWITGEFMMVSYVWQVIYFLNQFLTKTAILLWFYEFFTVSNTMRWAIRGGIAFAFVLYSTGLAMSSYYLAPHTGSNWDELIFESFTCPHALSLSCNIRWYWGIAQATVNTTFDLYLLILPLPFIYRLTLSPNKKLQIADLFPVAFLGVIASIISLAYRVLSKPGSRPDTLYNDGIILLCNLSETSATLMVCTIPAFSRFVRVEGMGSRLFKRMRPSWSPDDSERSDWESEKYAQGPNNPRTWLGNSDKRTETLRNTTEYIGVSDTWLLYTGVSAADLRTSSQPVESSHKEGGLRVATALDRENGPTA</sequence>
<evidence type="ECO:0000256" key="7">
    <source>
        <dbReference type="SAM" id="Phobius"/>
    </source>
</evidence>
<comment type="subcellular location">
    <subcellularLocation>
        <location evidence="1">Membrane</location>
        <topology evidence="1">Multi-pass membrane protein</topology>
    </subcellularLocation>
</comment>
<dbReference type="EMBL" id="JAGPNK010000003">
    <property type="protein sequence ID" value="KAH7324463.1"/>
    <property type="molecule type" value="Genomic_DNA"/>
</dbReference>
<comment type="caution">
    <text evidence="9">The sequence shown here is derived from an EMBL/GenBank/DDBJ whole genome shotgun (WGS) entry which is preliminary data.</text>
</comment>
<dbReference type="InterPro" id="IPR049326">
    <property type="entry name" value="Rhodopsin_dom_fungi"/>
</dbReference>
<dbReference type="OrthoDB" id="5329176at2759"/>
<feature type="transmembrane region" description="Helical" evidence="7">
    <location>
        <begin position="107"/>
        <end position="126"/>
    </location>
</feature>
<name>A0A8K0T2K5_9HYPO</name>
<accession>A0A8K0T2K5</accession>
<evidence type="ECO:0000256" key="2">
    <source>
        <dbReference type="ARBA" id="ARBA00022692"/>
    </source>
</evidence>
<feature type="domain" description="Rhodopsin" evidence="8">
    <location>
        <begin position="18"/>
        <end position="256"/>
    </location>
</feature>
<keyword evidence="2 7" id="KW-0812">Transmembrane</keyword>